<evidence type="ECO:0000313" key="2">
    <source>
        <dbReference type="Proteomes" id="UP000000366"/>
    </source>
</evidence>
<protein>
    <submittedName>
        <fullName evidence="1">Uncharacterized protein</fullName>
    </submittedName>
</protein>
<sequence>MDGVGSPLLWLLSVPVAVLLQRGAVHGLRAAWLAHEPVSGDHTDSVVYHRSLWTPGEPQVLVAAGLLLASGLAAAAGLQLEGWPLWPAGLLWLAAVVWDLWTWERVAASVKFVSWRRGWRHSARRVAVSDLSEVNVVERRPRASRIPAWARPSTCYLALVMRDGKAVKLPRTGALFGGEAEIERLANFVRMQMDVVADNRRRAAADKRSAARRAMLEPVPVHPSNRIDPLALNRGGPG</sequence>
<keyword evidence="2" id="KW-1185">Reference proteome</keyword>
<evidence type="ECO:0000313" key="1">
    <source>
        <dbReference type="EMBL" id="ABM93218.1"/>
    </source>
</evidence>
<dbReference type="KEGG" id="mpt:Mpe_A0256"/>
<dbReference type="Proteomes" id="UP000000366">
    <property type="component" value="Chromosome"/>
</dbReference>
<name>A2SCC9_METPP</name>
<dbReference type="STRING" id="420662.Mpe_A0256"/>
<accession>A2SCC9</accession>
<reference evidence="1 2" key="1">
    <citation type="journal article" date="2007" name="J. Bacteriol.">
        <title>Whole-genome analysis of the methyl tert-butyl ether-degrading beta-proteobacterium Methylibium petroleiphilum PM1.</title>
        <authorList>
            <person name="Kane S.R."/>
            <person name="Chakicherla A.Y."/>
            <person name="Chain P.S.G."/>
            <person name="Schmidt R."/>
            <person name="Shin M.W."/>
            <person name="Legler T.C."/>
            <person name="Scow K.M."/>
            <person name="Larimer F.W."/>
            <person name="Lucas S.M."/>
            <person name="Richardson P.M."/>
            <person name="Hristova K.R."/>
        </authorList>
    </citation>
    <scope>NUCLEOTIDE SEQUENCE [LARGE SCALE GENOMIC DNA]</scope>
    <source>
        <strain evidence="2">ATCC BAA-1232 / LMG 22953 / PM1</strain>
    </source>
</reference>
<organism evidence="1 2">
    <name type="scientific">Methylibium petroleiphilum (strain ATCC BAA-1232 / LMG 22953 / PM1)</name>
    <dbReference type="NCBI Taxonomy" id="420662"/>
    <lineage>
        <taxon>Bacteria</taxon>
        <taxon>Pseudomonadati</taxon>
        <taxon>Pseudomonadota</taxon>
        <taxon>Betaproteobacteria</taxon>
        <taxon>Burkholderiales</taxon>
        <taxon>Sphaerotilaceae</taxon>
        <taxon>Methylibium</taxon>
    </lineage>
</organism>
<dbReference type="eggNOG" id="ENOG50331BX">
    <property type="taxonomic scope" value="Bacteria"/>
</dbReference>
<proteinExistence type="predicted"/>
<gene>
    <name evidence="1" type="ordered locus">Mpe_A0256</name>
</gene>
<dbReference type="AlphaFoldDB" id="A2SCC9"/>
<dbReference type="EMBL" id="CP000555">
    <property type="protein sequence ID" value="ABM93218.1"/>
    <property type="molecule type" value="Genomic_DNA"/>
</dbReference>
<dbReference type="HOGENOM" id="CLU_1164782_0_0_4"/>